<evidence type="ECO:0000313" key="3">
    <source>
        <dbReference type="Proteomes" id="UP000822688"/>
    </source>
</evidence>
<name>A0A8T0IQC1_CERPU</name>
<comment type="caution">
    <text evidence="2">The sequence shown here is derived from an EMBL/GenBank/DDBJ whole genome shotgun (WGS) entry which is preliminary data.</text>
</comment>
<reference evidence="2" key="1">
    <citation type="submission" date="2020-06" db="EMBL/GenBank/DDBJ databases">
        <title>WGS assembly of Ceratodon purpureus strain R40.</title>
        <authorList>
            <person name="Carey S.B."/>
            <person name="Jenkins J."/>
            <person name="Shu S."/>
            <person name="Lovell J.T."/>
            <person name="Sreedasyam A."/>
            <person name="Maumus F."/>
            <person name="Tiley G.P."/>
            <person name="Fernandez-Pozo N."/>
            <person name="Barry K."/>
            <person name="Chen C."/>
            <person name="Wang M."/>
            <person name="Lipzen A."/>
            <person name="Daum C."/>
            <person name="Saski C.A."/>
            <person name="Payton A.C."/>
            <person name="Mcbreen J.C."/>
            <person name="Conrad R.E."/>
            <person name="Kollar L.M."/>
            <person name="Olsson S."/>
            <person name="Huttunen S."/>
            <person name="Landis J.B."/>
            <person name="Wickett N.J."/>
            <person name="Johnson M.G."/>
            <person name="Rensing S.A."/>
            <person name="Grimwood J."/>
            <person name="Schmutz J."/>
            <person name="Mcdaniel S.F."/>
        </authorList>
    </citation>
    <scope>NUCLEOTIDE SEQUENCE</scope>
    <source>
        <strain evidence="2">R40</strain>
    </source>
</reference>
<feature type="region of interest" description="Disordered" evidence="1">
    <location>
        <begin position="1"/>
        <end position="38"/>
    </location>
</feature>
<dbReference type="OrthoDB" id="2018605at2759"/>
<organism evidence="2 3">
    <name type="scientific">Ceratodon purpureus</name>
    <name type="common">Fire moss</name>
    <name type="synonym">Dicranum purpureum</name>
    <dbReference type="NCBI Taxonomy" id="3225"/>
    <lineage>
        <taxon>Eukaryota</taxon>
        <taxon>Viridiplantae</taxon>
        <taxon>Streptophyta</taxon>
        <taxon>Embryophyta</taxon>
        <taxon>Bryophyta</taxon>
        <taxon>Bryophytina</taxon>
        <taxon>Bryopsida</taxon>
        <taxon>Dicranidae</taxon>
        <taxon>Pseudoditrichales</taxon>
        <taxon>Ditrichaceae</taxon>
        <taxon>Ceratodon</taxon>
    </lineage>
</organism>
<protein>
    <submittedName>
        <fullName evidence="2">Uncharacterized protein</fullName>
    </submittedName>
</protein>
<evidence type="ECO:0000313" key="2">
    <source>
        <dbReference type="EMBL" id="KAG0585950.1"/>
    </source>
</evidence>
<proteinExistence type="predicted"/>
<sequence length="346" mass="38038">MRQPQVASSEGAPVSVSRKVTVKNGRREDPVGDEKAGDCLKLGNRRVLVKIPGNKVKVTTDTPQVKYSNDPAPKAPEVSHIRVGEQDEEVIDQVQKRPISDAVSLPQWGQRKRLRFNNRVDVKAAAEDTATDLKAIARGRGSVKAEKSPGVPTVRIKRPAVVPKLPPSPEIATGDIKRNVETSGATCTTQIGNHHVNGAHESEANTSRIAEVHSERPVATPEKVPVTPADSPAPLPAVCVRTGDTAHQDRIAHSEKVDMDLFQWPKFIVSLTRKEKEDDFFAIKGTKLPVRPKKRTKHLEKAVTFISPGAWLCDITRERYEVKEKKTLKKRPRGLKAMGSADSDTE</sequence>
<dbReference type="PANTHER" id="PTHR33130">
    <property type="entry name" value="PUTATIVE (DUF1639)-RELATED"/>
    <property type="match status" value="1"/>
</dbReference>
<accession>A0A8T0IQC1</accession>
<dbReference type="AlphaFoldDB" id="A0A8T0IQC1"/>
<evidence type="ECO:0000256" key="1">
    <source>
        <dbReference type="SAM" id="MobiDB-lite"/>
    </source>
</evidence>
<dbReference type="InterPro" id="IPR012438">
    <property type="entry name" value="DUF1639"/>
</dbReference>
<feature type="region of interest" description="Disordered" evidence="1">
    <location>
        <begin position="326"/>
        <end position="346"/>
    </location>
</feature>
<gene>
    <name evidence="2" type="ORF">KC19_2G051700</name>
</gene>
<dbReference type="PANTHER" id="PTHR33130:SF33">
    <property type="entry name" value="PUTATIVE (DUF1639)-RELATED"/>
    <property type="match status" value="1"/>
</dbReference>
<dbReference type="Proteomes" id="UP000822688">
    <property type="component" value="Chromosome 2"/>
</dbReference>
<feature type="compositionally biased region" description="Basic and acidic residues" evidence="1">
    <location>
        <begin position="25"/>
        <end position="38"/>
    </location>
</feature>
<dbReference type="Pfam" id="PF07797">
    <property type="entry name" value="DUF1639"/>
    <property type="match status" value="1"/>
</dbReference>
<keyword evidence="3" id="KW-1185">Reference proteome</keyword>
<dbReference type="EMBL" id="CM026422">
    <property type="protein sequence ID" value="KAG0585950.1"/>
    <property type="molecule type" value="Genomic_DNA"/>
</dbReference>